<protein>
    <recommendedName>
        <fullName evidence="5">Secreted protein</fullName>
    </recommendedName>
</protein>
<feature type="region of interest" description="Disordered" evidence="1">
    <location>
        <begin position="59"/>
        <end position="97"/>
    </location>
</feature>
<dbReference type="AlphaFoldDB" id="A0A1N6GUD0"/>
<feature type="chain" id="PRO_5012048700" description="Secreted protein" evidence="2">
    <location>
        <begin position="24"/>
        <end position="97"/>
    </location>
</feature>
<keyword evidence="2" id="KW-0732">Signal</keyword>
<evidence type="ECO:0000313" key="4">
    <source>
        <dbReference type="Proteomes" id="UP000185151"/>
    </source>
</evidence>
<gene>
    <name evidence="3" type="ORF">SAMN05444165_0974</name>
</gene>
<dbReference type="EMBL" id="FSRU01000001">
    <property type="protein sequence ID" value="SIO11184.1"/>
    <property type="molecule type" value="Genomic_DNA"/>
</dbReference>
<sequence>MKQYFSTAVVVALLRTSSTLLFAKDLSSASVRGSNGYAVRQPYGVKVAFVVWSRVAGAGAPTRDNGRAANATASQGQPFPTHRERQLPEPAVNRIDL</sequence>
<evidence type="ECO:0000256" key="2">
    <source>
        <dbReference type="SAM" id="SignalP"/>
    </source>
</evidence>
<evidence type="ECO:0000313" key="3">
    <source>
        <dbReference type="EMBL" id="SIO11184.1"/>
    </source>
</evidence>
<accession>A0A1N6GUD0</accession>
<evidence type="ECO:0000256" key="1">
    <source>
        <dbReference type="SAM" id="MobiDB-lite"/>
    </source>
</evidence>
<reference evidence="3 4" key="1">
    <citation type="submission" date="2016-11" db="EMBL/GenBank/DDBJ databases">
        <authorList>
            <person name="Jaros S."/>
            <person name="Januszkiewicz K."/>
            <person name="Wedrychowicz H."/>
        </authorList>
    </citation>
    <scope>NUCLEOTIDE SEQUENCE [LARGE SCALE GENOMIC DNA]</scope>
    <source>
        <strain evidence="3 4">GAS95</strain>
    </source>
</reference>
<feature type="signal peptide" evidence="2">
    <location>
        <begin position="1"/>
        <end position="23"/>
    </location>
</feature>
<dbReference type="Proteomes" id="UP000185151">
    <property type="component" value="Unassembled WGS sequence"/>
</dbReference>
<evidence type="ECO:0008006" key="5">
    <source>
        <dbReference type="Google" id="ProtNLM"/>
    </source>
</evidence>
<name>A0A1N6GUD0_9BURK</name>
<organism evidence="3 4">
    <name type="scientific">Paraburkholderia phenazinium</name>
    <dbReference type="NCBI Taxonomy" id="60549"/>
    <lineage>
        <taxon>Bacteria</taxon>
        <taxon>Pseudomonadati</taxon>
        <taxon>Pseudomonadota</taxon>
        <taxon>Betaproteobacteria</taxon>
        <taxon>Burkholderiales</taxon>
        <taxon>Burkholderiaceae</taxon>
        <taxon>Paraburkholderia</taxon>
    </lineage>
</organism>
<proteinExistence type="predicted"/>
<keyword evidence="4" id="KW-1185">Reference proteome</keyword>